<dbReference type="Proteomes" id="UP000631114">
    <property type="component" value="Unassembled WGS sequence"/>
</dbReference>
<accession>A0A835ICU9</accession>
<organism evidence="1 2">
    <name type="scientific">Coptis chinensis</name>
    <dbReference type="NCBI Taxonomy" id="261450"/>
    <lineage>
        <taxon>Eukaryota</taxon>
        <taxon>Viridiplantae</taxon>
        <taxon>Streptophyta</taxon>
        <taxon>Embryophyta</taxon>
        <taxon>Tracheophyta</taxon>
        <taxon>Spermatophyta</taxon>
        <taxon>Magnoliopsida</taxon>
        <taxon>Ranunculales</taxon>
        <taxon>Ranunculaceae</taxon>
        <taxon>Coptidoideae</taxon>
        <taxon>Coptis</taxon>
    </lineage>
</organism>
<gene>
    <name evidence="1" type="ORF">IFM89_008330</name>
</gene>
<comment type="caution">
    <text evidence="1">The sequence shown here is derived from an EMBL/GenBank/DDBJ whole genome shotgun (WGS) entry which is preliminary data.</text>
</comment>
<evidence type="ECO:0000313" key="2">
    <source>
        <dbReference type="Proteomes" id="UP000631114"/>
    </source>
</evidence>
<reference evidence="1 2" key="1">
    <citation type="submission" date="2020-10" db="EMBL/GenBank/DDBJ databases">
        <title>The Coptis chinensis genome and diversification of protoberbering-type alkaloids.</title>
        <authorList>
            <person name="Wang B."/>
            <person name="Shu S."/>
            <person name="Song C."/>
            <person name="Liu Y."/>
        </authorList>
    </citation>
    <scope>NUCLEOTIDE SEQUENCE [LARGE SCALE GENOMIC DNA]</scope>
    <source>
        <strain evidence="1">HL-2020</strain>
        <tissue evidence="1">Leaf</tissue>
    </source>
</reference>
<evidence type="ECO:0000313" key="1">
    <source>
        <dbReference type="EMBL" id="KAF9613483.1"/>
    </source>
</evidence>
<protein>
    <submittedName>
        <fullName evidence="1">Uncharacterized protein</fullName>
    </submittedName>
</protein>
<name>A0A835ICU9_9MAGN</name>
<proteinExistence type="predicted"/>
<sequence length="72" mass="7788">MSVGERVHEPRNLIECIGDVGFVDSEFLEGVLSNGTHSCSRHHHPFRSVGETIRRGDSLQPGCLGCKGKAIA</sequence>
<dbReference type="AlphaFoldDB" id="A0A835ICU9"/>
<dbReference type="EMBL" id="JADFTS010000003">
    <property type="protein sequence ID" value="KAF9613483.1"/>
    <property type="molecule type" value="Genomic_DNA"/>
</dbReference>
<keyword evidence="2" id="KW-1185">Reference proteome</keyword>